<dbReference type="GO" id="GO:0009092">
    <property type="term" value="P:homoserine metabolic process"/>
    <property type="evidence" value="ECO:0007669"/>
    <property type="project" value="TreeGrafter"/>
</dbReference>
<dbReference type="OrthoDB" id="191364at2759"/>
<dbReference type="InterPro" id="IPR008220">
    <property type="entry name" value="HAT_MetX-like"/>
</dbReference>
<dbReference type="NCBIfam" id="TIGR01392">
    <property type="entry name" value="homoserO_Ac_trn"/>
    <property type="match status" value="1"/>
</dbReference>
<accession>A0A0L0SM75</accession>
<keyword evidence="2 5" id="KW-0808">Transferase</keyword>
<proteinExistence type="inferred from homology"/>
<dbReference type="VEuPathDB" id="FungiDB:AMAG_08580"/>
<dbReference type="AlphaFoldDB" id="A0A0L0SM75"/>
<evidence type="ECO:0000313" key="6">
    <source>
        <dbReference type="Proteomes" id="UP000054350"/>
    </source>
</evidence>
<dbReference type="STRING" id="578462.A0A0L0SM75"/>
<dbReference type="NCBIfam" id="NF001209">
    <property type="entry name" value="PRK00175.1"/>
    <property type="match status" value="1"/>
</dbReference>
<dbReference type="Gene3D" id="3.40.50.1820">
    <property type="entry name" value="alpha/beta hydrolase"/>
    <property type="match status" value="1"/>
</dbReference>
<dbReference type="OMA" id="LGGCQGT"/>
<evidence type="ECO:0000256" key="1">
    <source>
        <dbReference type="ARBA" id="ARBA00006886"/>
    </source>
</evidence>
<dbReference type="InterPro" id="IPR000073">
    <property type="entry name" value="AB_hydrolase_1"/>
</dbReference>
<feature type="domain" description="AB hydrolase-1" evidence="4">
    <location>
        <begin position="104"/>
        <end position="432"/>
    </location>
</feature>
<evidence type="ECO:0000313" key="5">
    <source>
        <dbReference type="EMBL" id="KNE63455.1"/>
    </source>
</evidence>
<sequence length="481" mass="51866">MTAAAIMLESDAVPSTYTVTKPTPTATATAPVEPTTAAHAAEDESASGTAVDAVDPNALNPYIHLVRDQHITIIPSFTLECGETLTSVPVAYKTWGTLNAAKDNAIVVCHALSGSADVADWWGPLLGARRVFDPRRWFIVCCNVLGSPYGSASPVTINPATGELYGAHFPRVSVRDDVRLHRLVLDQLGVESVAFAIGGSMGGMQVLEWGAQFGPEYVRHLVPMATAARHSAWCIAWGEAQRQAIFADPAYNAGEYDQENPPRAGLAAARIQAMLTYRTRDSFQARFARRFTKGADRTQGDLSVMGVPHNDGLGHFAHATTGNKVTPGVFSAQSYLRYQGDKFVHRFDANCYVAITRKLDTHDLARPYDEDVDPDEAYTAALQRLTQPTLVLAVASDGLFTVAEHEELVAALPNGELGVIASPDGHDGFLLEFDQVGHAVDEFMRRVAPEYFADDLDGASESEVAAPTESSTFGEVDLTAW</sequence>
<dbReference type="PANTHER" id="PTHR32268">
    <property type="entry name" value="HOMOSERINE O-ACETYLTRANSFERASE"/>
    <property type="match status" value="1"/>
</dbReference>
<dbReference type="PIRSF" id="PIRSF000443">
    <property type="entry name" value="Homoser_Ac_trans"/>
    <property type="match status" value="1"/>
</dbReference>
<keyword evidence="6" id="KW-1185">Reference proteome</keyword>
<dbReference type="EMBL" id="GG745342">
    <property type="protein sequence ID" value="KNE63455.1"/>
    <property type="molecule type" value="Genomic_DNA"/>
</dbReference>
<reference evidence="5 6" key="1">
    <citation type="submission" date="2009-11" db="EMBL/GenBank/DDBJ databases">
        <title>Annotation of Allomyces macrogynus ATCC 38327.</title>
        <authorList>
            <consortium name="The Broad Institute Genome Sequencing Platform"/>
            <person name="Russ C."/>
            <person name="Cuomo C."/>
            <person name="Burger G."/>
            <person name="Gray M.W."/>
            <person name="Holland P.W.H."/>
            <person name="King N."/>
            <person name="Lang F.B.F."/>
            <person name="Roger A.J."/>
            <person name="Ruiz-Trillo I."/>
            <person name="Young S.K."/>
            <person name="Zeng Q."/>
            <person name="Gargeya S."/>
            <person name="Fitzgerald M."/>
            <person name="Haas B."/>
            <person name="Abouelleil A."/>
            <person name="Alvarado L."/>
            <person name="Arachchi H.M."/>
            <person name="Berlin A."/>
            <person name="Chapman S.B."/>
            <person name="Gearin G."/>
            <person name="Goldberg J."/>
            <person name="Griggs A."/>
            <person name="Gujja S."/>
            <person name="Hansen M."/>
            <person name="Heiman D."/>
            <person name="Howarth C."/>
            <person name="Larimer J."/>
            <person name="Lui A."/>
            <person name="MacDonald P.J.P."/>
            <person name="McCowen C."/>
            <person name="Montmayeur A."/>
            <person name="Murphy C."/>
            <person name="Neiman D."/>
            <person name="Pearson M."/>
            <person name="Priest M."/>
            <person name="Roberts A."/>
            <person name="Saif S."/>
            <person name="Shea T."/>
            <person name="Sisk P."/>
            <person name="Stolte C."/>
            <person name="Sykes S."/>
            <person name="Wortman J."/>
            <person name="Nusbaum C."/>
            <person name="Birren B."/>
        </authorList>
    </citation>
    <scope>NUCLEOTIDE SEQUENCE [LARGE SCALE GENOMIC DNA]</scope>
    <source>
        <strain evidence="5 6">ATCC 38327</strain>
    </source>
</reference>
<evidence type="ECO:0000259" key="4">
    <source>
        <dbReference type="Pfam" id="PF00561"/>
    </source>
</evidence>
<feature type="active site" evidence="3">
    <location>
        <position position="426"/>
    </location>
</feature>
<feature type="active site" description="Nucleophile" evidence="3">
    <location>
        <position position="200"/>
    </location>
</feature>
<reference evidence="6" key="2">
    <citation type="submission" date="2009-11" db="EMBL/GenBank/DDBJ databases">
        <title>The Genome Sequence of Allomyces macrogynus strain ATCC 38327.</title>
        <authorList>
            <consortium name="The Broad Institute Genome Sequencing Platform"/>
            <person name="Russ C."/>
            <person name="Cuomo C."/>
            <person name="Shea T."/>
            <person name="Young S.K."/>
            <person name="Zeng Q."/>
            <person name="Koehrsen M."/>
            <person name="Haas B."/>
            <person name="Borodovsky M."/>
            <person name="Guigo R."/>
            <person name="Alvarado L."/>
            <person name="Berlin A."/>
            <person name="Borenstein D."/>
            <person name="Chen Z."/>
            <person name="Engels R."/>
            <person name="Freedman E."/>
            <person name="Gellesch M."/>
            <person name="Goldberg J."/>
            <person name="Griggs A."/>
            <person name="Gujja S."/>
            <person name="Heiman D."/>
            <person name="Hepburn T."/>
            <person name="Howarth C."/>
            <person name="Jen D."/>
            <person name="Larson L."/>
            <person name="Lewis B."/>
            <person name="Mehta T."/>
            <person name="Park D."/>
            <person name="Pearson M."/>
            <person name="Roberts A."/>
            <person name="Saif S."/>
            <person name="Shenoy N."/>
            <person name="Sisk P."/>
            <person name="Stolte C."/>
            <person name="Sykes S."/>
            <person name="Walk T."/>
            <person name="White J."/>
            <person name="Yandava C."/>
            <person name="Burger G."/>
            <person name="Gray M.W."/>
            <person name="Holland P.W.H."/>
            <person name="King N."/>
            <person name="Lang F.B.F."/>
            <person name="Roger A.J."/>
            <person name="Ruiz-Trillo I."/>
            <person name="Lander E."/>
            <person name="Nusbaum C."/>
        </authorList>
    </citation>
    <scope>NUCLEOTIDE SEQUENCE [LARGE SCALE GENOMIC DNA]</scope>
    <source>
        <strain evidence="6">ATCC 38327</strain>
    </source>
</reference>
<dbReference type="HAMAP" id="MF_00296">
    <property type="entry name" value="MetX_acyltransf"/>
    <property type="match status" value="1"/>
</dbReference>
<feature type="active site" evidence="3">
    <location>
        <position position="397"/>
    </location>
</feature>
<dbReference type="InterPro" id="IPR029058">
    <property type="entry name" value="AB_hydrolase_fold"/>
</dbReference>
<dbReference type="Pfam" id="PF00561">
    <property type="entry name" value="Abhydrolase_1"/>
    <property type="match status" value="1"/>
</dbReference>
<dbReference type="GO" id="GO:0004414">
    <property type="term" value="F:homoserine O-acetyltransferase activity"/>
    <property type="evidence" value="ECO:0007669"/>
    <property type="project" value="TreeGrafter"/>
</dbReference>
<dbReference type="eggNOG" id="ENOG502QRIX">
    <property type="taxonomic scope" value="Eukaryota"/>
</dbReference>
<evidence type="ECO:0000256" key="3">
    <source>
        <dbReference type="PIRSR" id="PIRSR000443-1"/>
    </source>
</evidence>
<organism evidence="5 6">
    <name type="scientific">Allomyces macrogynus (strain ATCC 38327)</name>
    <name type="common">Allomyces javanicus var. macrogynus</name>
    <dbReference type="NCBI Taxonomy" id="578462"/>
    <lineage>
        <taxon>Eukaryota</taxon>
        <taxon>Fungi</taxon>
        <taxon>Fungi incertae sedis</taxon>
        <taxon>Blastocladiomycota</taxon>
        <taxon>Blastocladiomycetes</taxon>
        <taxon>Blastocladiales</taxon>
        <taxon>Blastocladiaceae</taxon>
        <taxon>Allomyces</taxon>
    </lineage>
</organism>
<dbReference type="SUPFAM" id="SSF53474">
    <property type="entry name" value="alpha/beta-Hydrolases"/>
    <property type="match status" value="1"/>
</dbReference>
<protein>
    <submittedName>
        <fullName evidence="5">Homoserine O-acetyltransferase</fullName>
    </submittedName>
</protein>
<dbReference type="GO" id="GO:0009086">
    <property type="term" value="P:methionine biosynthetic process"/>
    <property type="evidence" value="ECO:0007669"/>
    <property type="project" value="TreeGrafter"/>
</dbReference>
<dbReference type="PANTHER" id="PTHR32268:SF11">
    <property type="entry name" value="HOMOSERINE O-ACETYLTRANSFERASE"/>
    <property type="match status" value="1"/>
</dbReference>
<gene>
    <name evidence="5" type="ORF">AMAG_08580</name>
</gene>
<evidence type="ECO:0000256" key="2">
    <source>
        <dbReference type="ARBA" id="ARBA00022679"/>
    </source>
</evidence>
<comment type="similarity">
    <text evidence="1">Belongs to the AB hydrolase superfamily. MetX family.</text>
</comment>
<name>A0A0L0SM75_ALLM3</name>
<dbReference type="Proteomes" id="UP000054350">
    <property type="component" value="Unassembled WGS sequence"/>
</dbReference>